<dbReference type="InterPro" id="IPR038352">
    <property type="entry name" value="Imelysin_sf"/>
</dbReference>
<dbReference type="RefSeq" id="WP_065545371.1">
    <property type="nucleotide sequence ID" value="NZ_CP134271.1"/>
</dbReference>
<comment type="subcellular location">
    <subcellularLocation>
        <location evidence="1">Cell envelope</location>
    </subcellularLocation>
</comment>
<dbReference type="Pfam" id="PF09375">
    <property type="entry name" value="Peptidase_M75"/>
    <property type="match status" value="1"/>
</dbReference>
<evidence type="ECO:0000256" key="2">
    <source>
        <dbReference type="ARBA" id="ARBA00022729"/>
    </source>
</evidence>
<reference evidence="4 5" key="1">
    <citation type="submission" date="2016-07" db="EMBL/GenBank/DDBJ databases">
        <title>Genome sequencing of Vibrio scophthalmi strain VS-05, an isolated from Paralichthys olivaceus.</title>
        <authorList>
            <person name="Han H.-J."/>
        </authorList>
    </citation>
    <scope>NUCLEOTIDE SEQUENCE [LARGE SCALE GENOMIC DNA]</scope>
    <source>
        <strain evidence="4 5">VS-05</strain>
    </source>
</reference>
<dbReference type="STRING" id="45658.VSVS12_01884"/>
<evidence type="ECO:0000259" key="3">
    <source>
        <dbReference type="Pfam" id="PF09375"/>
    </source>
</evidence>
<dbReference type="Proteomes" id="UP000092528">
    <property type="component" value="Chromosome 1"/>
</dbReference>
<dbReference type="AlphaFoldDB" id="A0A1C7FA58"/>
<gene>
    <name evidence="4" type="ORF">VSVS05_01502</name>
</gene>
<keyword evidence="5" id="KW-1185">Reference proteome</keyword>
<dbReference type="Gene3D" id="1.20.1420.20">
    <property type="entry name" value="M75 peptidase, HXXE motif"/>
    <property type="match status" value="1"/>
</dbReference>
<dbReference type="InterPro" id="IPR018976">
    <property type="entry name" value="Imelysin-like"/>
</dbReference>
<sequence>MIKRMNKALLAVTATALLLGCQGQTNSDYSADTSSHISAAVYQLEFASAAQFHQQAQWLNQGMSRYCQVGGSTVELEQNWQLTMQAWMALQGQERGPQSALEQSWNVQFWPDKKNTTGRKMSGLVKQEKPWTAAEISLQSVTVQGLGAIEWLLYDPKSDFKTASNSCQLGAVISDNLANNAAAIVAAWQTNPWLTLDQSAWNAEYIALLSNQLDYSMKKLSRPMAKVGQPRAYFAESWRSQTSMANLKHNVAALKALYLANGDGLDHLLRQRGRESLADRIVYQFDMTLETWPEQSSLFELLQSKAGYQLVTAQFNKLEHLNYLIHEEVAIELGVVIGFNATDGD</sequence>
<dbReference type="PATRIC" id="fig|45658.7.peg.1482"/>
<dbReference type="GeneID" id="96873514"/>
<protein>
    <recommendedName>
        <fullName evidence="3">Imelysin-like domain-containing protein</fullName>
    </recommendedName>
</protein>
<organism evidence="4 5">
    <name type="scientific">Vibrio scophthalmi</name>
    <dbReference type="NCBI Taxonomy" id="45658"/>
    <lineage>
        <taxon>Bacteria</taxon>
        <taxon>Pseudomonadati</taxon>
        <taxon>Pseudomonadota</taxon>
        <taxon>Gammaproteobacteria</taxon>
        <taxon>Vibrionales</taxon>
        <taxon>Vibrionaceae</taxon>
        <taxon>Vibrio</taxon>
    </lineage>
</organism>
<dbReference type="EMBL" id="CP016414">
    <property type="protein sequence ID" value="ANU36627.1"/>
    <property type="molecule type" value="Genomic_DNA"/>
</dbReference>
<evidence type="ECO:0000256" key="1">
    <source>
        <dbReference type="ARBA" id="ARBA00004196"/>
    </source>
</evidence>
<accession>A0A1C7FA58</accession>
<dbReference type="CDD" id="cd14659">
    <property type="entry name" value="Imelysin-like_IPPA"/>
    <property type="match status" value="1"/>
</dbReference>
<keyword evidence="2" id="KW-0732">Signal</keyword>
<dbReference type="PROSITE" id="PS51257">
    <property type="entry name" value="PROKAR_LIPOPROTEIN"/>
    <property type="match status" value="1"/>
</dbReference>
<evidence type="ECO:0000313" key="5">
    <source>
        <dbReference type="Proteomes" id="UP000092528"/>
    </source>
</evidence>
<name>A0A1C7FA58_9VIBR</name>
<evidence type="ECO:0000313" key="4">
    <source>
        <dbReference type="EMBL" id="ANU36627.1"/>
    </source>
</evidence>
<proteinExistence type="predicted"/>
<feature type="domain" description="Imelysin-like" evidence="3">
    <location>
        <begin position="47"/>
        <end position="323"/>
    </location>
</feature>
<dbReference type="InterPro" id="IPR034984">
    <property type="entry name" value="Imelysin-like_IPPA"/>
</dbReference>
<dbReference type="GO" id="GO:0030313">
    <property type="term" value="C:cell envelope"/>
    <property type="evidence" value="ECO:0007669"/>
    <property type="project" value="UniProtKB-SubCell"/>
</dbReference>